<dbReference type="InterPro" id="IPR006015">
    <property type="entry name" value="Universal_stress_UspA"/>
</dbReference>
<name>A0A4U5JGY8_9EURY</name>
<dbReference type="SUPFAM" id="SSF52402">
    <property type="entry name" value="Adenine nucleotide alpha hydrolases-like"/>
    <property type="match status" value="1"/>
</dbReference>
<comment type="similarity">
    <text evidence="1">Belongs to the universal stress protein A family.</text>
</comment>
<evidence type="ECO:0000259" key="2">
    <source>
        <dbReference type="Pfam" id="PF00582"/>
    </source>
</evidence>
<dbReference type="PRINTS" id="PR01438">
    <property type="entry name" value="UNVRSLSTRESS"/>
</dbReference>
<feature type="domain" description="UspA" evidence="2">
    <location>
        <begin position="3"/>
        <end position="138"/>
    </location>
</feature>
<dbReference type="OrthoDB" id="105697at2157"/>
<comment type="caution">
    <text evidence="3">The sequence shown here is derived from an EMBL/GenBank/DDBJ whole genome shotgun (WGS) entry which is preliminary data.</text>
</comment>
<dbReference type="EMBL" id="QKNX01000001">
    <property type="protein sequence ID" value="TKR27706.1"/>
    <property type="molecule type" value="Genomic_DNA"/>
</dbReference>
<sequence>MGRHVLVGIDGSDQSTNALEHALSAFPDAELSVISVVNPVAVTAGDEFFDGSAFEQQRELAEKHLESASAVARAHDREIDTDVRIGGPARELIASATESDVDHIVVGSHGRTGLSRILLGSVAETVVRRSPVPVTVVR</sequence>
<dbReference type="PANTHER" id="PTHR46268:SF24">
    <property type="entry name" value="UNIVERSAL STRESS PROTEIN"/>
    <property type="match status" value="1"/>
</dbReference>
<gene>
    <name evidence="3" type="ORF">DM868_01035</name>
</gene>
<dbReference type="InterPro" id="IPR014729">
    <property type="entry name" value="Rossmann-like_a/b/a_fold"/>
</dbReference>
<dbReference type="Proteomes" id="UP000308037">
    <property type="component" value="Unassembled WGS sequence"/>
</dbReference>
<dbReference type="RefSeq" id="WP_137275007.1">
    <property type="nucleotide sequence ID" value="NZ_QKNX01000001.1"/>
</dbReference>
<dbReference type="CDD" id="cd00293">
    <property type="entry name" value="USP-like"/>
    <property type="match status" value="1"/>
</dbReference>
<evidence type="ECO:0000313" key="4">
    <source>
        <dbReference type="Proteomes" id="UP000308037"/>
    </source>
</evidence>
<evidence type="ECO:0000256" key="1">
    <source>
        <dbReference type="ARBA" id="ARBA00008791"/>
    </source>
</evidence>
<proteinExistence type="inferred from homology"/>
<organism evidence="3 4">
    <name type="scientific">Natronomonas salsuginis</name>
    <dbReference type="NCBI Taxonomy" id="2217661"/>
    <lineage>
        <taxon>Archaea</taxon>
        <taxon>Methanobacteriati</taxon>
        <taxon>Methanobacteriota</taxon>
        <taxon>Stenosarchaea group</taxon>
        <taxon>Halobacteria</taxon>
        <taxon>Halobacteriales</taxon>
        <taxon>Natronomonadaceae</taxon>
        <taxon>Natronomonas</taxon>
    </lineage>
</organism>
<dbReference type="InterPro" id="IPR006016">
    <property type="entry name" value="UspA"/>
</dbReference>
<dbReference type="Gene3D" id="3.40.50.620">
    <property type="entry name" value="HUPs"/>
    <property type="match status" value="1"/>
</dbReference>
<dbReference type="PANTHER" id="PTHR46268">
    <property type="entry name" value="STRESS RESPONSE PROTEIN NHAX"/>
    <property type="match status" value="1"/>
</dbReference>
<evidence type="ECO:0000313" key="3">
    <source>
        <dbReference type="EMBL" id="TKR27706.1"/>
    </source>
</evidence>
<keyword evidence="4" id="KW-1185">Reference proteome</keyword>
<accession>A0A4U5JGY8</accession>
<dbReference type="AlphaFoldDB" id="A0A4U5JGY8"/>
<dbReference type="Pfam" id="PF00582">
    <property type="entry name" value="Usp"/>
    <property type="match status" value="1"/>
</dbReference>
<protein>
    <submittedName>
        <fullName evidence="3">Universal stress protein</fullName>
    </submittedName>
</protein>
<reference evidence="3 4" key="1">
    <citation type="submission" date="2019-04" db="EMBL/GenBank/DDBJ databases">
        <title>Natronomonas sp. F20-122 a newhaloarchaeon isolated from a saline saltern of Isla Bacuta, Huelva, Spain.</title>
        <authorList>
            <person name="Duran-Viseras A."/>
            <person name="Sanchez-Porro C."/>
            <person name="Ventosa A."/>
        </authorList>
    </citation>
    <scope>NUCLEOTIDE SEQUENCE [LARGE SCALE GENOMIC DNA]</scope>
    <source>
        <strain evidence="3 4">F20-122</strain>
    </source>
</reference>